<dbReference type="Gene3D" id="1.10.10.10">
    <property type="entry name" value="Winged helix-like DNA-binding domain superfamily/Winged helix DNA-binding domain"/>
    <property type="match status" value="1"/>
</dbReference>
<dbReference type="EMBL" id="CP021112">
    <property type="protein sequence ID" value="ARP99251.1"/>
    <property type="molecule type" value="Genomic_DNA"/>
</dbReference>
<dbReference type="InterPro" id="IPR036388">
    <property type="entry name" value="WH-like_DNA-bd_sf"/>
</dbReference>
<dbReference type="PROSITE" id="PS51078">
    <property type="entry name" value="ICLR_ED"/>
    <property type="match status" value="1"/>
</dbReference>
<dbReference type="PROSITE" id="PS51077">
    <property type="entry name" value="HTH_ICLR"/>
    <property type="match status" value="1"/>
</dbReference>
<dbReference type="Gene3D" id="3.30.450.40">
    <property type="match status" value="1"/>
</dbReference>
<reference evidence="4 5" key="1">
    <citation type="submission" date="2017-05" db="EMBL/GenBank/DDBJ databases">
        <title>Full genome sequence of Pseudorhodoplanes sinuspersici.</title>
        <authorList>
            <person name="Dastgheib S.M.M."/>
            <person name="Shavandi M."/>
            <person name="Tirandaz H."/>
        </authorList>
    </citation>
    <scope>NUCLEOTIDE SEQUENCE [LARGE SCALE GENOMIC DNA]</scope>
    <source>
        <strain evidence="4 5">RIPI110</strain>
    </source>
</reference>
<dbReference type="InterPro" id="IPR014757">
    <property type="entry name" value="Tscrpt_reg_IclR_C"/>
</dbReference>
<organism evidence="4 5">
    <name type="scientific">Pseudorhodoplanes sinuspersici</name>
    <dbReference type="NCBI Taxonomy" id="1235591"/>
    <lineage>
        <taxon>Bacteria</taxon>
        <taxon>Pseudomonadati</taxon>
        <taxon>Pseudomonadota</taxon>
        <taxon>Alphaproteobacteria</taxon>
        <taxon>Hyphomicrobiales</taxon>
        <taxon>Pseudorhodoplanes</taxon>
    </lineage>
</organism>
<dbReference type="InterPro" id="IPR029016">
    <property type="entry name" value="GAF-like_dom_sf"/>
</dbReference>
<dbReference type="PANTHER" id="PTHR30136">
    <property type="entry name" value="HELIX-TURN-HELIX TRANSCRIPTIONAL REGULATOR, ICLR FAMILY"/>
    <property type="match status" value="1"/>
</dbReference>
<dbReference type="GO" id="GO:0003677">
    <property type="term" value="F:DNA binding"/>
    <property type="evidence" value="ECO:0007669"/>
    <property type="project" value="UniProtKB-KW"/>
</dbReference>
<dbReference type="GO" id="GO:0045892">
    <property type="term" value="P:negative regulation of DNA-templated transcription"/>
    <property type="evidence" value="ECO:0007669"/>
    <property type="project" value="TreeGrafter"/>
</dbReference>
<keyword evidence="5" id="KW-1185">Reference proteome</keyword>
<dbReference type="Pfam" id="PF09339">
    <property type="entry name" value="HTH_IclR"/>
    <property type="match status" value="1"/>
</dbReference>
<evidence type="ECO:0000256" key="3">
    <source>
        <dbReference type="ARBA" id="ARBA00023163"/>
    </source>
</evidence>
<keyword evidence="2" id="KW-0238">DNA-binding</keyword>
<dbReference type="SUPFAM" id="SSF55781">
    <property type="entry name" value="GAF domain-like"/>
    <property type="match status" value="1"/>
</dbReference>
<dbReference type="GO" id="GO:0003700">
    <property type="term" value="F:DNA-binding transcription factor activity"/>
    <property type="evidence" value="ECO:0007669"/>
    <property type="project" value="TreeGrafter"/>
</dbReference>
<dbReference type="InterPro" id="IPR005471">
    <property type="entry name" value="Tscrpt_reg_IclR_N"/>
</dbReference>
<protein>
    <submittedName>
        <fullName evidence="4">IclR family transcriptional regulator</fullName>
    </submittedName>
</protein>
<dbReference type="InterPro" id="IPR036390">
    <property type="entry name" value="WH_DNA-bd_sf"/>
</dbReference>
<evidence type="ECO:0000313" key="5">
    <source>
        <dbReference type="Proteomes" id="UP000194137"/>
    </source>
</evidence>
<dbReference type="InterPro" id="IPR012794">
    <property type="entry name" value="PcaR_PcaU"/>
</dbReference>
<keyword evidence="1" id="KW-0805">Transcription regulation</keyword>
<dbReference type="Proteomes" id="UP000194137">
    <property type="component" value="Chromosome"/>
</dbReference>
<dbReference type="GO" id="GO:0046278">
    <property type="term" value="P:3,4-dihydroxybenzoate metabolic process"/>
    <property type="evidence" value="ECO:0007669"/>
    <property type="project" value="InterPro"/>
</dbReference>
<name>A0A1W6ZPF4_9HYPH</name>
<proteinExistence type="predicted"/>
<evidence type="ECO:0000256" key="2">
    <source>
        <dbReference type="ARBA" id="ARBA00023125"/>
    </source>
</evidence>
<evidence type="ECO:0000313" key="4">
    <source>
        <dbReference type="EMBL" id="ARP99251.1"/>
    </source>
</evidence>
<dbReference type="AlphaFoldDB" id="A0A1W6ZPF4"/>
<dbReference type="FunFam" id="1.10.10.10:FF:000056">
    <property type="entry name" value="IclR family transcriptional regulator"/>
    <property type="match status" value="1"/>
</dbReference>
<dbReference type="RefSeq" id="WP_086087659.1">
    <property type="nucleotide sequence ID" value="NZ_CP021112.1"/>
</dbReference>
<dbReference type="SUPFAM" id="SSF46785">
    <property type="entry name" value="Winged helix' DNA-binding domain"/>
    <property type="match status" value="1"/>
</dbReference>
<evidence type="ECO:0000256" key="1">
    <source>
        <dbReference type="ARBA" id="ARBA00023015"/>
    </source>
</evidence>
<sequence>MPRISRSEAEQNQADRAGPEFLEALARGLRVIQSFDRDRRQLSLSDVAKQVDLPRASVRRTLHTLVQLGFAETDGKLFRLTPRVLTLAGAYLLSNPIASILQPAIDRLSAEINASCSTAVLDGDDVVMIVHASPSRILPLSAQVGFRIPAFASSLGRVLLADLDDAGLDAFLARIQPHKLTEQTIVDKKQLWQAILKARADGYSLADQEVEVGFRSISVALKRLDGRTIAALNIGIHTERGTPEMMRQTFLPKLRSLASELQQQLI</sequence>
<dbReference type="Pfam" id="PF01614">
    <property type="entry name" value="IclR_C"/>
    <property type="match status" value="1"/>
</dbReference>
<dbReference type="OrthoDB" id="9807558at2"/>
<dbReference type="SMART" id="SM00346">
    <property type="entry name" value="HTH_ICLR"/>
    <property type="match status" value="1"/>
</dbReference>
<dbReference type="PANTHER" id="PTHR30136:SF34">
    <property type="entry name" value="TRANSCRIPTIONAL REGULATOR"/>
    <property type="match status" value="1"/>
</dbReference>
<gene>
    <name evidence="4" type="ORF">CAK95_09265</name>
</gene>
<dbReference type="STRING" id="1235591.CAK95_09265"/>
<accession>A0A1W6ZPF4</accession>
<dbReference type="InterPro" id="IPR050707">
    <property type="entry name" value="HTH_MetabolicPath_Reg"/>
</dbReference>
<dbReference type="GO" id="GO:0045893">
    <property type="term" value="P:positive regulation of DNA-templated transcription"/>
    <property type="evidence" value="ECO:0007669"/>
    <property type="project" value="InterPro"/>
</dbReference>
<dbReference type="KEGG" id="psin:CAK95_09265"/>
<keyword evidence="3" id="KW-0804">Transcription</keyword>
<dbReference type="NCBIfam" id="TIGR02431">
    <property type="entry name" value="pcaR_pcaU"/>
    <property type="match status" value="1"/>
</dbReference>